<evidence type="ECO:0000313" key="4">
    <source>
        <dbReference type="EMBL" id="QCO00282.1"/>
    </source>
</evidence>
<dbReference type="RefSeq" id="WP_137118989.1">
    <property type="nucleotide sequence ID" value="NZ_CP032326.1"/>
</dbReference>
<comment type="cofactor">
    <cofactor evidence="1">
        <name>pyridoxal 5'-phosphate</name>
        <dbReference type="ChEBI" id="CHEBI:597326"/>
    </cofactor>
</comment>
<dbReference type="Proteomes" id="UP000298595">
    <property type="component" value="Plasmid p5"/>
</dbReference>
<feature type="domain" description="Carrier" evidence="3">
    <location>
        <begin position="11"/>
        <end position="89"/>
    </location>
</feature>
<evidence type="ECO:0000259" key="3">
    <source>
        <dbReference type="PROSITE" id="PS50075"/>
    </source>
</evidence>
<dbReference type="InterPro" id="IPR015421">
    <property type="entry name" value="PyrdxlP-dep_Trfase_major"/>
</dbReference>
<proteinExistence type="predicted"/>
<dbReference type="Pfam" id="PF00202">
    <property type="entry name" value="Aminotran_3"/>
    <property type="match status" value="1"/>
</dbReference>
<keyword evidence="2" id="KW-0663">Pyridoxal phosphate</keyword>
<dbReference type="PANTHER" id="PTHR43713:SF3">
    <property type="entry name" value="GLUTAMATE-1-SEMIALDEHYDE 2,1-AMINOMUTASE 1, CHLOROPLASTIC-RELATED"/>
    <property type="match status" value="1"/>
</dbReference>
<dbReference type="EMBL" id="CP032326">
    <property type="protein sequence ID" value="QCO00282.1"/>
    <property type="molecule type" value="Genomic_DNA"/>
</dbReference>
<keyword evidence="4" id="KW-0614">Plasmid</keyword>
<gene>
    <name evidence="4" type="ORF">D3093_34185</name>
</gene>
<dbReference type="InterPro" id="IPR005814">
    <property type="entry name" value="Aminotrans_3"/>
</dbReference>
<protein>
    <submittedName>
        <fullName evidence="4">Aminotransferase class III-fold pyridoxal phosphate-dependent enzyme</fullName>
    </submittedName>
</protein>
<keyword evidence="4" id="KW-0032">Aminotransferase</keyword>
<organism evidence="4 5">
    <name type="scientific">Azospirillum argentinense</name>
    <dbReference type="NCBI Taxonomy" id="2970906"/>
    <lineage>
        <taxon>Bacteria</taxon>
        <taxon>Pseudomonadati</taxon>
        <taxon>Pseudomonadota</taxon>
        <taxon>Alphaproteobacteria</taxon>
        <taxon>Rhodospirillales</taxon>
        <taxon>Azospirillaceae</taxon>
        <taxon>Azospirillum</taxon>
    </lineage>
</organism>
<dbReference type="PROSITE" id="PS50075">
    <property type="entry name" value="CARRIER"/>
    <property type="match status" value="1"/>
</dbReference>
<dbReference type="SUPFAM" id="SSF53383">
    <property type="entry name" value="PLP-dependent transferases"/>
    <property type="match status" value="1"/>
</dbReference>
<dbReference type="AlphaFoldDB" id="A0A4D8Q1Q1"/>
<dbReference type="PANTHER" id="PTHR43713">
    <property type="entry name" value="GLUTAMATE-1-SEMIALDEHYDE 2,1-AMINOMUTASE"/>
    <property type="match status" value="1"/>
</dbReference>
<dbReference type="InterPro" id="IPR015424">
    <property type="entry name" value="PyrdxlP-dep_Trfase"/>
</dbReference>
<name>A0A4D8Q1Q1_9PROT</name>
<evidence type="ECO:0000313" key="5">
    <source>
        <dbReference type="Proteomes" id="UP000298595"/>
    </source>
</evidence>
<keyword evidence="4" id="KW-0808">Transferase</keyword>
<geneLocation type="plasmid" evidence="4 5">
    <name>p5</name>
</geneLocation>
<sequence length="642" mass="69247">MALPSVEMATSERNAVLDGVLGIFSRILKVPPSRIVPDASLAENGIDSLALFDVFEPIKATFGVGLSMQQVLVELRTVREIASFVAGRMGTPSTGRADPAQADGRTADVRAGASLDACPDGGELLPPESADPAGGPTGNVHNLIQSQLDIMALQLRLLGRAPADMVAEPADAPSSRVASTEKLIGMPFITVSMSPATCDDPQAAEYVRAFTARYTAQTRRSKEHATEFRALVADCRNSIGFDHHTKELHYPIVADRMADARVWDIDGNEYVDMTMGFGVHLLGHDPSGLRDALTTGASFGLGLRNSHAIEVARLLTGMTGMDRVLFVNDGTEAVMSAVKVARASTGRNRIVLFDLSYHGHWDGVLARGGKGGDRLRARPLFLGVTPGAVEDTVVFEFGSEEALRYVRDHSSDIAAVLIEPVPLRDPTRSSPDFLRALRAATRDAGVALIFDEMITGFRCHPAGIQGLYGIEADIATYGKVLGGGMPIGVVAGRSAILDSIDGGPWSYGDDSYPRARTTMVGGTYFQHPLSMIAARFTLEELARRGAEFPATINGKAARLMDGFNEIFHYSGVPVEAKGFGSFFRLYSDHSLSLLYHNLLLRGVYIWEWRSWFLSAAHTEADIDAVLAAMQESIEELQRHGVM</sequence>
<dbReference type="Gene3D" id="3.40.640.10">
    <property type="entry name" value="Type I PLP-dependent aspartate aminotransferase-like (Major domain)"/>
    <property type="match status" value="1"/>
</dbReference>
<dbReference type="GO" id="GO:0008483">
    <property type="term" value="F:transaminase activity"/>
    <property type="evidence" value="ECO:0007669"/>
    <property type="project" value="UniProtKB-KW"/>
</dbReference>
<dbReference type="InterPro" id="IPR009081">
    <property type="entry name" value="PP-bd_ACP"/>
</dbReference>
<dbReference type="GO" id="GO:0030170">
    <property type="term" value="F:pyridoxal phosphate binding"/>
    <property type="evidence" value="ECO:0007669"/>
    <property type="project" value="InterPro"/>
</dbReference>
<dbReference type="InterPro" id="IPR036736">
    <property type="entry name" value="ACP-like_sf"/>
</dbReference>
<dbReference type="Pfam" id="PF00550">
    <property type="entry name" value="PP-binding"/>
    <property type="match status" value="1"/>
</dbReference>
<dbReference type="SUPFAM" id="SSF47336">
    <property type="entry name" value="ACP-like"/>
    <property type="match status" value="1"/>
</dbReference>
<evidence type="ECO:0000256" key="1">
    <source>
        <dbReference type="ARBA" id="ARBA00001933"/>
    </source>
</evidence>
<dbReference type="Gene3D" id="3.90.1150.10">
    <property type="entry name" value="Aspartate Aminotransferase, domain 1"/>
    <property type="match status" value="1"/>
</dbReference>
<accession>A0A4D8Q1Q1</accession>
<dbReference type="InterPro" id="IPR015422">
    <property type="entry name" value="PyrdxlP-dep_Trfase_small"/>
</dbReference>
<reference evidence="4 5" key="1">
    <citation type="submission" date="2018-09" db="EMBL/GenBank/DDBJ databases">
        <title>Whole genome based analysis of evolution and adaptive divergence in Indian and Brazilian strains of Azospirillum brasilense.</title>
        <authorList>
            <person name="Singh C."/>
            <person name="Tripathi A.K."/>
        </authorList>
    </citation>
    <scope>NUCLEOTIDE SEQUENCE [LARGE SCALE GENOMIC DNA]</scope>
    <source>
        <strain evidence="4 5">MTCC4035</strain>
        <plasmid evidence="4 5">p5</plasmid>
    </source>
</reference>
<dbReference type="Gene3D" id="1.10.1200.10">
    <property type="entry name" value="ACP-like"/>
    <property type="match status" value="1"/>
</dbReference>
<evidence type="ECO:0000256" key="2">
    <source>
        <dbReference type="ARBA" id="ARBA00022898"/>
    </source>
</evidence>
<dbReference type="KEGG" id="aare:D3093_34185"/>